<dbReference type="SUPFAM" id="SSF117281">
    <property type="entry name" value="Kelch motif"/>
    <property type="match status" value="2"/>
</dbReference>
<reference evidence="4" key="1">
    <citation type="journal article" date="2019" name="Int. J. Syst. Evol. Microbiol.">
        <title>The Global Catalogue of Microorganisms (GCM) 10K type strain sequencing project: providing services to taxonomists for standard genome sequencing and annotation.</title>
        <authorList>
            <consortium name="The Broad Institute Genomics Platform"/>
            <consortium name="The Broad Institute Genome Sequencing Center for Infectious Disease"/>
            <person name="Wu L."/>
            <person name="Ma J."/>
        </authorList>
    </citation>
    <scope>NUCLEOTIDE SEQUENCE [LARGE SCALE GENOMIC DNA]</scope>
    <source>
        <strain evidence="4">CCUG 52478</strain>
    </source>
</reference>
<dbReference type="Proteomes" id="UP001597229">
    <property type="component" value="Unassembled WGS sequence"/>
</dbReference>
<evidence type="ECO:0000256" key="2">
    <source>
        <dbReference type="ARBA" id="ARBA00022737"/>
    </source>
</evidence>
<accession>A0ABW3VWM4</accession>
<organism evidence="3 4">
    <name type="scientific">Nocardioides ginsengisoli</name>
    <dbReference type="NCBI Taxonomy" id="363868"/>
    <lineage>
        <taxon>Bacteria</taxon>
        <taxon>Bacillati</taxon>
        <taxon>Actinomycetota</taxon>
        <taxon>Actinomycetes</taxon>
        <taxon>Propionibacteriales</taxon>
        <taxon>Nocardioidaceae</taxon>
        <taxon>Nocardioides</taxon>
    </lineage>
</organism>
<dbReference type="InterPro" id="IPR006652">
    <property type="entry name" value="Kelch_1"/>
</dbReference>
<evidence type="ECO:0000313" key="4">
    <source>
        <dbReference type="Proteomes" id="UP001597229"/>
    </source>
</evidence>
<dbReference type="Gene3D" id="2.120.10.80">
    <property type="entry name" value="Kelch-type beta propeller"/>
    <property type="match status" value="2"/>
</dbReference>
<keyword evidence="4" id="KW-1185">Reference proteome</keyword>
<keyword evidence="2" id="KW-0677">Repeat</keyword>
<dbReference type="EMBL" id="JBHTLX010000005">
    <property type="protein sequence ID" value="MFD1246719.1"/>
    <property type="molecule type" value="Genomic_DNA"/>
</dbReference>
<comment type="caution">
    <text evidence="3">The sequence shown here is derived from an EMBL/GenBank/DDBJ whole genome shotgun (WGS) entry which is preliminary data.</text>
</comment>
<protein>
    <submittedName>
        <fullName evidence="3">Kelch repeat-containing protein</fullName>
    </submittedName>
</protein>
<dbReference type="InterPro" id="IPR015915">
    <property type="entry name" value="Kelch-typ_b-propeller"/>
</dbReference>
<evidence type="ECO:0000313" key="3">
    <source>
        <dbReference type="EMBL" id="MFD1246719.1"/>
    </source>
</evidence>
<name>A0ABW3VWM4_9ACTN</name>
<sequence length="269" mass="27617">MAVAREAVVVDGDGVILAGGLRAGDRTTAAAYRIDVATGAGVRLPDLPVPVHDTAGARVQGASLVIGGGSSAEQDGVQVWSGGRWRVLGHLPRPRSDLVAATPGGRVVVLGGYDGNRPAEPQILASGDGRHWSVVGRLAQPVRYAACAVVDGAIWLFGGEVDGAMRTAIQRVDPRTGSTRVVGHLPQGLGHAVAVPLGTRILIVGGRTGRDSITDQMLWFDPVAGTVRPAGRLPGPLADAGVAMVGDTAYLLGGETPSVTRQVLALTYR</sequence>
<keyword evidence="1" id="KW-0880">Kelch repeat</keyword>
<proteinExistence type="predicted"/>
<gene>
    <name evidence="3" type="ORF">ACFQ3F_02855</name>
</gene>
<evidence type="ECO:0000256" key="1">
    <source>
        <dbReference type="ARBA" id="ARBA00022441"/>
    </source>
</evidence>
<dbReference type="SMART" id="SM00612">
    <property type="entry name" value="Kelch"/>
    <property type="match status" value="2"/>
</dbReference>
<dbReference type="PANTHER" id="PTHR45632">
    <property type="entry name" value="LD33804P"/>
    <property type="match status" value="1"/>
</dbReference>
<dbReference type="RefSeq" id="WP_367917802.1">
    <property type="nucleotide sequence ID" value="NZ_BAABAC010000005.1"/>
</dbReference>
<dbReference type="PANTHER" id="PTHR45632:SF3">
    <property type="entry name" value="KELCH-LIKE PROTEIN 32"/>
    <property type="match status" value="1"/>
</dbReference>